<dbReference type="InterPro" id="IPR036397">
    <property type="entry name" value="RNaseH_sf"/>
</dbReference>
<evidence type="ECO:0000256" key="1">
    <source>
        <dbReference type="ARBA" id="ARBA00003452"/>
    </source>
</evidence>
<keyword evidence="9 11" id="KW-0239">DNA-directed DNA polymerase</keyword>
<dbReference type="SUPFAM" id="SSF160975">
    <property type="entry name" value="AF1531-like"/>
    <property type="match status" value="1"/>
</dbReference>
<sequence length="1418" mass="161526">MNLLELFQKLGLDPGTEKASDIRIEKVYYFEGQKKLEILFKGEEDVELLKKCQTGLEKKFQDHKVLWQRVQEASEETCRQYILNYIYDKEPSSCAWLRDQGLVEKDDLIEVVVPNQVLYGNYSRSQYFKDLVEEVARIYKKKLSLVLAEENPDLKDYVEDLKKAESTMAKETQIHCPIPKKQPIAKSLEGGYQIGKKRSYPLMSFDEIDIYSKGFYLQGEVFELDCIEFSRNNKKSYIVKFSLTDKKTSYTAKTFFSDGKKKDEFFENVKKGSTVLIAGKLEMDSFEHGPVIKLEHLELQDKIQRQDSSEKKRIELHLHTKMSSMDGMNTAKEFIKQAAEWGHPAIAITDHAVVQSYPEAMQAAKDFDMHVIYGMEANLVDDGVLLLHGEGLYDRENPEFVVFDVETTGFSPIHDRITEIGAVKVKNGRVVDRFSQLINPLKPIPPRVVELTSISNEMVANEPSFEGVAQNFLDFTKNCIMVAHNASFDMAFMTKSFERNGYEFQRAYMDTLALAKNYILKTKNYRLGTLCKKMGISLLNAHRAVNDAEATAELFIKLMALAEKDGKKSIQDFLGAKSQQDFKKERPSHLVLLAKNKIGLKNLYLLVSKSHIETFYREPKILKSDLLEMREGLLLGSACQNSEFFEKILQGADFDQICQYAKFYDYLEVQPLDQYHKLIQSGMISSVEELKSLIKMIVDIGERENIPVVATGDVHYLEPEDDIFRRILIAGTYTSKRPSQIPHESLHFRTTNEMLEDFSFLGEDLARKIVIENPQKIHEQIERFDPIPSGKYPPSIDGAEENLKRMTYDNAHEKYGNPLPEIIEKRLEKELNSIISNGYAVMYMIAHELVAKSNSDGYYVGSRGSVGSSLVATMSGITEVNPLPAHYVCPKCKHTEFSDNKTGGSGVDLPDKNCPHCHVPMVKEGHDIPFEVFLGFYGDKEPDIDLNFAGEYQPTAHKYVEELFGEGYVFRAGTIGTLADKTAYGFVKHFIEDREEQTPRAEINRLVSGCVGVKRTSGQHPGGIMICPKNMDIHDFTPIQYPANDKSSGRITTHFEYHAISENILKLDILGHDTPTIIKMLEDYTGFMSSEIRLDDEEVLSLFRSTEALHCDESIFQCSTGTLGIPEFGTEFVRKMLVDTKPKNFSELVRISGLSHGTDVWIGNAQSLVENNQATLSEVISTREDIMVYLMNAGADNKMAFDVMEKVRKGKGIPDKYYEKMLKLPLPKWYINSCEKIKYMFPKAHAVAYVMMSFRIAYYKINYPEAFYASYFSQKVADFNSEVCLKGTQAVQDRLDQLKFAQKETKLTTKEKNEQTVLEVALEMLSRGYKFYNVDLYQSMASNFTVKDQGILLPLQAMVGLGQAVAEQIVEQREVSEFISIEDFTNRTKASKTVVELLKENHCLDKLPDSDQLSIFTL</sequence>
<evidence type="ECO:0000256" key="2">
    <source>
        <dbReference type="ARBA" id="ARBA00022490"/>
    </source>
</evidence>
<dbReference type="RefSeq" id="WP_131749996.1">
    <property type="nucleotide sequence ID" value="NZ_CAACYI010000001.1"/>
</dbReference>
<dbReference type="InterPro" id="IPR040982">
    <property type="entry name" value="DNA_pol3_finger"/>
</dbReference>
<dbReference type="GO" id="GO:0003887">
    <property type="term" value="F:DNA-directed DNA polymerase activity"/>
    <property type="evidence" value="ECO:0007669"/>
    <property type="project" value="UniProtKB-UniRule"/>
</dbReference>
<proteinExistence type="inferred from homology"/>
<evidence type="ECO:0000256" key="8">
    <source>
        <dbReference type="ARBA" id="ARBA00022839"/>
    </source>
</evidence>
<reference evidence="14 15" key="1">
    <citation type="submission" date="2019-02" db="EMBL/GenBank/DDBJ databases">
        <authorList>
            <consortium name="Pathogen Informatics"/>
        </authorList>
    </citation>
    <scope>NUCLEOTIDE SEQUENCE [LARGE SCALE GENOMIC DNA]</scope>
    <source>
        <strain evidence="14 15">3012STDY7089603</strain>
    </source>
</reference>
<evidence type="ECO:0000259" key="13">
    <source>
        <dbReference type="SMART" id="SM00481"/>
    </source>
</evidence>
<protein>
    <recommendedName>
        <fullName evidence="11">DNA polymerase III PolC-type</fullName>
        <shortName evidence="11">PolIII</shortName>
        <ecNumber evidence="11">2.7.7.7</ecNumber>
    </recommendedName>
</protein>
<dbReference type="InterPro" id="IPR011708">
    <property type="entry name" value="DNA_pol3_alpha_NTPase_dom"/>
</dbReference>
<keyword evidence="7 11" id="KW-0378">Hydrolase</keyword>
<evidence type="ECO:0000313" key="15">
    <source>
        <dbReference type="Proteomes" id="UP000377798"/>
    </source>
</evidence>
<dbReference type="InterPro" id="IPR003141">
    <property type="entry name" value="Pol/His_phosphatase_N"/>
</dbReference>
<dbReference type="NCBIfam" id="TIGR00573">
    <property type="entry name" value="dnaq"/>
    <property type="match status" value="1"/>
</dbReference>
<dbReference type="SUPFAM" id="SSF53098">
    <property type="entry name" value="Ribonuclease H-like"/>
    <property type="match status" value="1"/>
</dbReference>
<evidence type="ECO:0000256" key="10">
    <source>
        <dbReference type="ARBA" id="ARBA00049244"/>
    </source>
</evidence>
<dbReference type="InterPro" id="IPR044923">
    <property type="entry name" value="PolC_middle_finger_sf"/>
</dbReference>
<dbReference type="Gene3D" id="3.30.1900.20">
    <property type="match status" value="2"/>
</dbReference>
<evidence type="ECO:0000256" key="7">
    <source>
        <dbReference type="ARBA" id="ARBA00022801"/>
    </source>
</evidence>
<comment type="caution">
    <text evidence="14">The sequence shown here is derived from an EMBL/GenBank/DDBJ whole genome shotgun (WGS) entry which is preliminary data.</text>
</comment>
<dbReference type="HAMAP" id="MF_00356">
    <property type="entry name" value="DNApol_PolC"/>
    <property type="match status" value="1"/>
</dbReference>
<accession>A0A8H2M757</accession>
<dbReference type="Gene3D" id="1.10.150.700">
    <property type="entry name" value="PolC, middle finger domain"/>
    <property type="match status" value="1"/>
</dbReference>
<evidence type="ECO:0000259" key="12">
    <source>
        <dbReference type="SMART" id="SM00479"/>
    </source>
</evidence>
<dbReference type="SMART" id="SM00479">
    <property type="entry name" value="EXOIII"/>
    <property type="match status" value="1"/>
</dbReference>
<dbReference type="CDD" id="cd07435">
    <property type="entry name" value="PHP_PolIIIA_POLC"/>
    <property type="match status" value="1"/>
</dbReference>
<dbReference type="Pfam" id="PF02811">
    <property type="entry name" value="PHP"/>
    <property type="match status" value="1"/>
</dbReference>
<dbReference type="EC" id="2.7.7.7" evidence="11"/>
<dbReference type="Pfam" id="PF00929">
    <property type="entry name" value="RNase_T"/>
    <property type="match status" value="1"/>
</dbReference>
<dbReference type="Gene3D" id="3.20.20.140">
    <property type="entry name" value="Metal-dependent hydrolases"/>
    <property type="match status" value="2"/>
</dbReference>
<dbReference type="GO" id="GO:0008408">
    <property type="term" value="F:3'-5' exonuclease activity"/>
    <property type="evidence" value="ECO:0007669"/>
    <property type="project" value="UniProtKB-UniRule"/>
</dbReference>
<dbReference type="Pfam" id="PF14579">
    <property type="entry name" value="HHH_6"/>
    <property type="match status" value="1"/>
</dbReference>
<dbReference type="InterPro" id="IPR006308">
    <property type="entry name" value="Pol_III_a_PolC-type_gram_pos"/>
</dbReference>
<evidence type="ECO:0000256" key="5">
    <source>
        <dbReference type="ARBA" id="ARBA00022705"/>
    </source>
</evidence>
<dbReference type="CDD" id="cd06127">
    <property type="entry name" value="DEDDh"/>
    <property type="match status" value="1"/>
</dbReference>
<organism evidence="14 15">
    <name type="scientific">Urinicoccus massiliensis</name>
    <dbReference type="NCBI Taxonomy" id="1723382"/>
    <lineage>
        <taxon>Bacteria</taxon>
        <taxon>Bacillati</taxon>
        <taxon>Bacillota</taxon>
        <taxon>Tissierellia</taxon>
        <taxon>Tissierellales</taxon>
        <taxon>Peptoniphilaceae</taxon>
        <taxon>Urinicoccus</taxon>
    </lineage>
</organism>
<dbReference type="NCBIfam" id="NF001688">
    <property type="entry name" value="PRK00448.1"/>
    <property type="match status" value="1"/>
</dbReference>
<dbReference type="GO" id="GO:0005737">
    <property type="term" value="C:cytoplasm"/>
    <property type="evidence" value="ECO:0007669"/>
    <property type="project" value="UniProtKB-SubCell"/>
</dbReference>
<dbReference type="EMBL" id="CAACYI010000001">
    <property type="protein sequence ID" value="VFB16387.1"/>
    <property type="molecule type" value="Genomic_DNA"/>
</dbReference>
<dbReference type="FunFam" id="3.30.420.10:FF:000045">
    <property type="entry name" value="3'-5' exonuclease DinG"/>
    <property type="match status" value="1"/>
</dbReference>
<name>A0A8H2M757_9FIRM</name>
<dbReference type="GO" id="GO:0003677">
    <property type="term" value="F:DNA binding"/>
    <property type="evidence" value="ECO:0007669"/>
    <property type="project" value="UniProtKB-UniRule"/>
</dbReference>
<dbReference type="InterPro" id="IPR029460">
    <property type="entry name" value="DNAPol_HHH"/>
</dbReference>
<dbReference type="Gene3D" id="2.40.50.140">
    <property type="entry name" value="Nucleic acid-binding proteins"/>
    <property type="match status" value="1"/>
</dbReference>
<dbReference type="Gene3D" id="3.30.420.10">
    <property type="entry name" value="Ribonuclease H-like superfamily/Ribonuclease H"/>
    <property type="match status" value="1"/>
</dbReference>
<evidence type="ECO:0000313" key="14">
    <source>
        <dbReference type="EMBL" id="VFB16387.1"/>
    </source>
</evidence>
<gene>
    <name evidence="14" type="primary">polC_2</name>
    <name evidence="11" type="synonym">polC</name>
    <name evidence="14" type="ORF">NCTC13150_00909</name>
</gene>
<evidence type="ECO:0000256" key="11">
    <source>
        <dbReference type="HAMAP-Rule" id="MF_00356"/>
    </source>
</evidence>
<dbReference type="Proteomes" id="UP000377798">
    <property type="component" value="Unassembled WGS sequence"/>
</dbReference>
<dbReference type="InterPro" id="IPR004805">
    <property type="entry name" value="DnaE2/DnaE/PolC"/>
</dbReference>
<dbReference type="InterPro" id="IPR013520">
    <property type="entry name" value="Ribonucl_H"/>
</dbReference>
<dbReference type="PANTHER" id="PTHR32294">
    <property type="entry name" value="DNA POLYMERASE III SUBUNIT ALPHA"/>
    <property type="match status" value="1"/>
</dbReference>
<comment type="function">
    <text evidence="1 11">Required for replicative DNA synthesis. This DNA polymerase also exhibits 3' to 5' exonuclease activity.</text>
</comment>
<keyword evidence="2 11" id="KW-0963">Cytoplasm</keyword>
<keyword evidence="4 11" id="KW-0548">Nucleotidyltransferase</keyword>
<dbReference type="GO" id="GO:0006261">
    <property type="term" value="P:DNA-templated DNA replication"/>
    <property type="evidence" value="ECO:0007669"/>
    <property type="project" value="UniProtKB-UniRule"/>
</dbReference>
<feature type="domain" description="Exonuclease" evidence="12">
    <location>
        <begin position="399"/>
        <end position="564"/>
    </location>
</feature>
<evidence type="ECO:0000256" key="9">
    <source>
        <dbReference type="ARBA" id="ARBA00022932"/>
    </source>
</evidence>
<comment type="similarity">
    <text evidence="11">Belongs to the DNA polymerase type-C family. PolC subfamily.</text>
</comment>
<keyword evidence="6 11" id="KW-0540">Nuclease</keyword>
<feature type="domain" description="Polymerase/histidinol phosphatase N-terminal" evidence="13">
    <location>
        <begin position="314"/>
        <end position="381"/>
    </location>
</feature>
<dbReference type="InterPro" id="IPR004013">
    <property type="entry name" value="PHP_dom"/>
</dbReference>
<evidence type="ECO:0000256" key="4">
    <source>
        <dbReference type="ARBA" id="ARBA00022695"/>
    </source>
</evidence>
<evidence type="ECO:0000256" key="6">
    <source>
        <dbReference type="ARBA" id="ARBA00022722"/>
    </source>
</evidence>
<dbReference type="SMART" id="SM00481">
    <property type="entry name" value="POLIIIAc"/>
    <property type="match status" value="1"/>
</dbReference>
<evidence type="ECO:0000256" key="3">
    <source>
        <dbReference type="ARBA" id="ARBA00022679"/>
    </source>
</evidence>
<dbReference type="InterPro" id="IPR006054">
    <property type="entry name" value="DnaQ"/>
</dbReference>
<dbReference type="InterPro" id="IPR012337">
    <property type="entry name" value="RNaseH-like_sf"/>
</dbReference>
<dbReference type="NCBIfam" id="TIGR01405">
    <property type="entry name" value="polC_Gram_pos"/>
    <property type="match status" value="1"/>
</dbReference>
<comment type="catalytic activity">
    <reaction evidence="10 11">
        <text>DNA(n) + a 2'-deoxyribonucleoside 5'-triphosphate = DNA(n+1) + diphosphate</text>
        <dbReference type="Rhea" id="RHEA:22508"/>
        <dbReference type="Rhea" id="RHEA-COMP:17339"/>
        <dbReference type="Rhea" id="RHEA-COMP:17340"/>
        <dbReference type="ChEBI" id="CHEBI:33019"/>
        <dbReference type="ChEBI" id="CHEBI:61560"/>
        <dbReference type="ChEBI" id="CHEBI:173112"/>
        <dbReference type="EC" id="2.7.7.7"/>
    </reaction>
</comment>
<dbReference type="PANTHER" id="PTHR32294:SF5">
    <property type="entry name" value="DNA POLYMERASE III POLC-TYPE"/>
    <property type="match status" value="1"/>
</dbReference>
<dbReference type="Gene3D" id="6.10.140.1510">
    <property type="match status" value="1"/>
</dbReference>
<dbReference type="Gene3D" id="1.10.150.870">
    <property type="match status" value="1"/>
</dbReference>
<keyword evidence="8 11" id="KW-0269">Exonuclease</keyword>
<dbReference type="Pfam" id="PF07733">
    <property type="entry name" value="DNA_pol3_alpha"/>
    <property type="match status" value="2"/>
</dbReference>
<keyword evidence="5 11" id="KW-0235">DNA replication</keyword>
<keyword evidence="3 11" id="KW-0808">Transferase</keyword>
<dbReference type="Pfam" id="PF17657">
    <property type="entry name" value="DNA_pol3_finger"/>
    <property type="match status" value="1"/>
</dbReference>
<comment type="subcellular location">
    <subcellularLocation>
        <location evidence="11">Cytoplasm</location>
    </subcellularLocation>
</comment>
<keyword evidence="15" id="KW-1185">Reference proteome</keyword>
<dbReference type="InterPro" id="IPR012340">
    <property type="entry name" value="NA-bd_OB-fold"/>
</dbReference>